<evidence type="ECO:0000256" key="5">
    <source>
        <dbReference type="SAM" id="MobiDB-lite"/>
    </source>
</evidence>
<dbReference type="CDD" id="cd12148">
    <property type="entry name" value="fungal_TF_MHR"/>
    <property type="match status" value="1"/>
</dbReference>
<evidence type="ECO:0000313" key="8">
    <source>
        <dbReference type="Proteomes" id="UP001338125"/>
    </source>
</evidence>
<dbReference type="InterPro" id="IPR050987">
    <property type="entry name" value="AtrR-like"/>
</dbReference>
<protein>
    <recommendedName>
        <fullName evidence="6">Xylanolytic transcriptional activator regulatory domain-containing protein</fullName>
    </recommendedName>
</protein>
<dbReference type="Proteomes" id="UP001338125">
    <property type="component" value="Unassembled WGS sequence"/>
</dbReference>
<gene>
    <name evidence="7" type="ORF">PT974_01761</name>
</gene>
<evidence type="ECO:0000313" key="7">
    <source>
        <dbReference type="EMBL" id="KAK5996427.1"/>
    </source>
</evidence>
<keyword evidence="3" id="KW-0238">DNA-binding</keyword>
<dbReference type="InterPro" id="IPR007219">
    <property type="entry name" value="XnlR_reg_dom"/>
</dbReference>
<proteinExistence type="predicted"/>
<name>A0ABR0SWC9_9HYPO</name>
<sequence length="354" mass="40106">MRTSLPTGHSRQKDHQAAPSSQDDYQARTPSFKIAEKIFEEHRIQSSATAQTDALPGNMVHRDDLCRILTIKSILGIDLPSDNIVGRLVDSYFTSVQWYLPVLDEPSFRARLAPILESRSCSAGDQPFLMTVVVVMAIGAQFCAFEALRDFPQLGDVADLKSDLLSAIEINYLRTFDDNNLDWTVFALLLSSLYMLCRQPRRSFVVLGSAIRAAQNMRLDREETWAKGIPNDVEMCRRIWWALYCVDKHATIIGGKASMITYDFNVGPVSHALESRTSGDGELRDRNCVTIDTYNTLRCTLYQITSPLTNDGFHQKNKPLEDTFASILKLHQELGAWKRNLPHSFSFRHIKTEK</sequence>
<feature type="domain" description="Xylanolytic transcriptional activator regulatory" evidence="6">
    <location>
        <begin position="203"/>
        <end position="275"/>
    </location>
</feature>
<keyword evidence="4" id="KW-0539">Nucleus</keyword>
<dbReference type="PANTHER" id="PTHR46910">
    <property type="entry name" value="TRANSCRIPTION FACTOR PDR1"/>
    <property type="match status" value="1"/>
</dbReference>
<dbReference type="SMART" id="SM00906">
    <property type="entry name" value="Fungal_trans"/>
    <property type="match status" value="1"/>
</dbReference>
<dbReference type="EMBL" id="JAVFKD010000002">
    <property type="protein sequence ID" value="KAK5996427.1"/>
    <property type="molecule type" value="Genomic_DNA"/>
</dbReference>
<accession>A0ABR0SWC9</accession>
<evidence type="ECO:0000256" key="3">
    <source>
        <dbReference type="ARBA" id="ARBA00023125"/>
    </source>
</evidence>
<comment type="caution">
    <text evidence="7">The sequence shown here is derived from an EMBL/GenBank/DDBJ whole genome shotgun (WGS) entry which is preliminary data.</text>
</comment>
<feature type="region of interest" description="Disordered" evidence="5">
    <location>
        <begin position="1"/>
        <end position="26"/>
    </location>
</feature>
<evidence type="ECO:0000256" key="1">
    <source>
        <dbReference type="ARBA" id="ARBA00004123"/>
    </source>
</evidence>
<evidence type="ECO:0000256" key="2">
    <source>
        <dbReference type="ARBA" id="ARBA00022723"/>
    </source>
</evidence>
<evidence type="ECO:0000256" key="4">
    <source>
        <dbReference type="ARBA" id="ARBA00023242"/>
    </source>
</evidence>
<dbReference type="PANTHER" id="PTHR46910:SF3">
    <property type="entry name" value="HALOTOLERANCE PROTEIN 9-RELATED"/>
    <property type="match status" value="1"/>
</dbReference>
<keyword evidence="8" id="KW-1185">Reference proteome</keyword>
<keyword evidence="2" id="KW-0479">Metal-binding</keyword>
<evidence type="ECO:0000259" key="6">
    <source>
        <dbReference type="SMART" id="SM00906"/>
    </source>
</evidence>
<dbReference type="Pfam" id="PF04082">
    <property type="entry name" value="Fungal_trans"/>
    <property type="match status" value="1"/>
</dbReference>
<comment type="subcellular location">
    <subcellularLocation>
        <location evidence="1">Nucleus</location>
    </subcellularLocation>
</comment>
<organism evidence="7 8">
    <name type="scientific">Cladobotryum mycophilum</name>
    <dbReference type="NCBI Taxonomy" id="491253"/>
    <lineage>
        <taxon>Eukaryota</taxon>
        <taxon>Fungi</taxon>
        <taxon>Dikarya</taxon>
        <taxon>Ascomycota</taxon>
        <taxon>Pezizomycotina</taxon>
        <taxon>Sordariomycetes</taxon>
        <taxon>Hypocreomycetidae</taxon>
        <taxon>Hypocreales</taxon>
        <taxon>Hypocreaceae</taxon>
        <taxon>Cladobotryum</taxon>
    </lineage>
</organism>
<reference evidence="7 8" key="1">
    <citation type="submission" date="2024-01" db="EMBL/GenBank/DDBJ databases">
        <title>Complete genome of Cladobotryum mycophilum ATHUM6906.</title>
        <authorList>
            <person name="Christinaki A.C."/>
            <person name="Myridakis A.I."/>
            <person name="Kouvelis V.N."/>
        </authorList>
    </citation>
    <scope>NUCLEOTIDE SEQUENCE [LARGE SCALE GENOMIC DNA]</scope>
    <source>
        <strain evidence="7 8">ATHUM6906</strain>
    </source>
</reference>